<protein>
    <submittedName>
        <fullName evidence="1">S26 family signal peptidase</fullName>
    </submittedName>
</protein>
<reference evidence="1 2" key="1">
    <citation type="submission" date="2020-08" db="EMBL/GenBank/DDBJ databases">
        <title>Genome public.</title>
        <authorList>
            <person name="Liu C."/>
            <person name="Sun Q."/>
        </authorList>
    </citation>
    <scope>NUCLEOTIDE SEQUENCE [LARGE SCALE GENOMIC DNA]</scope>
    <source>
        <strain evidence="1 2">NSJ-43</strain>
    </source>
</reference>
<dbReference type="CDD" id="cd06530">
    <property type="entry name" value="S26_SPase_I"/>
    <property type="match status" value="1"/>
</dbReference>
<evidence type="ECO:0000313" key="2">
    <source>
        <dbReference type="Proteomes" id="UP000628463"/>
    </source>
</evidence>
<dbReference type="InterPro" id="IPR019533">
    <property type="entry name" value="Peptidase_S26"/>
</dbReference>
<accession>A0ABR7FZE1</accession>
<sequence length="160" mass="18574">MDYKQIDEHSAVIRTLKENDIKIKPKGYSMYPLFVPGRDYAVITHIEPDKLKKGDVVLYRRHDNTGILVLHRVCRIDKNGFYMVGDNQSEIEGPLEKECIHGKLIAVERNGRMFSVNNIVYRFISYVWLLLRPVRMPVAKSAAAVKRCIKKMVKRNGKEQ</sequence>
<proteinExistence type="predicted"/>
<keyword evidence="2" id="KW-1185">Reference proteome</keyword>
<dbReference type="RefSeq" id="WP_021865842.1">
    <property type="nucleotide sequence ID" value="NZ_JACOPD010000004.1"/>
</dbReference>
<comment type="caution">
    <text evidence="1">The sequence shown here is derived from an EMBL/GenBank/DDBJ whole genome shotgun (WGS) entry which is preliminary data.</text>
</comment>
<dbReference type="Proteomes" id="UP000628463">
    <property type="component" value="Unassembled WGS sequence"/>
</dbReference>
<dbReference type="EMBL" id="JACOPD010000004">
    <property type="protein sequence ID" value="MBC5680561.1"/>
    <property type="molecule type" value="Genomic_DNA"/>
</dbReference>
<evidence type="ECO:0000313" key="1">
    <source>
        <dbReference type="EMBL" id="MBC5680561.1"/>
    </source>
</evidence>
<dbReference type="SUPFAM" id="SSF51306">
    <property type="entry name" value="LexA/Signal peptidase"/>
    <property type="match status" value="1"/>
</dbReference>
<gene>
    <name evidence="1" type="ORF">H8S01_06240</name>
</gene>
<name>A0ABR7FZE1_9FIRM</name>
<dbReference type="InterPro" id="IPR036286">
    <property type="entry name" value="LexA/Signal_pep-like_sf"/>
</dbReference>
<organism evidence="1 2">
    <name type="scientific">Lachnospira hominis</name>
    <name type="common">ex Liu et al. 2021</name>
    <dbReference type="NCBI Taxonomy" id="2763051"/>
    <lineage>
        <taxon>Bacteria</taxon>
        <taxon>Bacillati</taxon>
        <taxon>Bacillota</taxon>
        <taxon>Clostridia</taxon>
        <taxon>Lachnospirales</taxon>
        <taxon>Lachnospiraceae</taxon>
        <taxon>Lachnospira</taxon>
    </lineage>
</organism>